<evidence type="ECO:0000313" key="1">
    <source>
        <dbReference type="EMBL" id="CAB4956307.1"/>
    </source>
</evidence>
<reference evidence="1" key="1">
    <citation type="submission" date="2020-05" db="EMBL/GenBank/DDBJ databases">
        <authorList>
            <person name="Chiriac C."/>
            <person name="Salcher M."/>
            <person name="Ghai R."/>
            <person name="Kavagutti S V."/>
        </authorList>
    </citation>
    <scope>NUCLEOTIDE SEQUENCE</scope>
</reference>
<dbReference type="AlphaFoldDB" id="A0A6J7KKV2"/>
<proteinExistence type="predicted"/>
<name>A0A6J7KKV2_9ZZZZ</name>
<protein>
    <submittedName>
        <fullName evidence="1">Unannotated protein</fullName>
    </submittedName>
</protein>
<gene>
    <name evidence="1" type="ORF">UFOPK3785_01165</name>
</gene>
<dbReference type="EMBL" id="CAFBNJ010000060">
    <property type="protein sequence ID" value="CAB4956307.1"/>
    <property type="molecule type" value="Genomic_DNA"/>
</dbReference>
<accession>A0A6J7KKV2</accession>
<organism evidence="1">
    <name type="scientific">freshwater metagenome</name>
    <dbReference type="NCBI Taxonomy" id="449393"/>
    <lineage>
        <taxon>unclassified sequences</taxon>
        <taxon>metagenomes</taxon>
        <taxon>ecological metagenomes</taxon>
    </lineage>
</organism>
<sequence>MVGVAMHVEKVIARSERDFLDEVEVAAFADVDDALNHD</sequence>